<evidence type="ECO:0000313" key="4">
    <source>
        <dbReference type="EMBL" id="KRZ36125.1"/>
    </source>
</evidence>
<dbReference type="EMBL" id="JYDS01000089">
    <property type="protein sequence ID" value="KRZ26165.1"/>
    <property type="molecule type" value="Genomic_DNA"/>
</dbReference>
<evidence type="ECO:0000313" key="2">
    <source>
        <dbReference type="EMBL" id="KRY74699.1"/>
    </source>
</evidence>
<evidence type="ECO:0000256" key="1">
    <source>
        <dbReference type="SAM" id="MobiDB-lite"/>
    </source>
</evidence>
<evidence type="ECO:0000313" key="5">
    <source>
        <dbReference type="Proteomes" id="UP000054632"/>
    </source>
</evidence>
<name>A0A0V1IVH0_TRIPS</name>
<evidence type="ECO:0000313" key="6">
    <source>
        <dbReference type="Proteomes" id="UP000054805"/>
    </source>
</evidence>
<protein>
    <submittedName>
        <fullName evidence="3">Uncharacterized protein</fullName>
    </submittedName>
</protein>
<dbReference type="Proteomes" id="UP000054826">
    <property type="component" value="Unassembled WGS sequence"/>
</dbReference>
<dbReference type="EMBL" id="JYDV01000078">
    <property type="protein sequence ID" value="KRZ36125.1"/>
    <property type="molecule type" value="Genomic_DNA"/>
</dbReference>
<proteinExistence type="predicted"/>
<dbReference type="AlphaFoldDB" id="A0A0V1IVH0"/>
<accession>A0A0V1IVH0</accession>
<dbReference type="Proteomes" id="UP000054632">
    <property type="component" value="Unassembled WGS sequence"/>
</dbReference>
<dbReference type="EMBL" id="JYDR01000023">
    <property type="protein sequence ID" value="KRY74699.1"/>
    <property type="molecule type" value="Genomic_DNA"/>
</dbReference>
<reference evidence="5 6" key="1">
    <citation type="submission" date="2015-01" db="EMBL/GenBank/DDBJ databases">
        <title>Evolution of Trichinella species and genotypes.</title>
        <authorList>
            <person name="Korhonen P.K."/>
            <person name="Edoardo P."/>
            <person name="Giuseppe L.R."/>
            <person name="Gasser R.B."/>
        </authorList>
    </citation>
    <scope>NUCLEOTIDE SEQUENCE [LARGE SCALE GENOMIC DNA]</scope>
    <source>
        <strain evidence="2">ISS13</strain>
        <strain evidence="4">ISS176</strain>
        <strain evidence="3">ISS588</strain>
    </source>
</reference>
<feature type="region of interest" description="Disordered" evidence="1">
    <location>
        <begin position="89"/>
        <end position="116"/>
    </location>
</feature>
<organism evidence="3 6">
    <name type="scientific">Trichinella pseudospiralis</name>
    <name type="common">Parasitic roundworm</name>
    <dbReference type="NCBI Taxonomy" id="6337"/>
    <lineage>
        <taxon>Eukaryota</taxon>
        <taxon>Metazoa</taxon>
        <taxon>Ecdysozoa</taxon>
        <taxon>Nematoda</taxon>
        <taxon>Enoplea</taxon>
        <taxon>Dorylaimia</taxon>
        <taxon>Trichinellida</taxon>
        <taxon>Trichinellidae</taxon>
        <taxon>Trichinella</taxon>
    </lineage>
</organism>
<dbReference type="Proteomes" id="UP000054805">
    <property type="component" value="Unassembled WGS sequence"/>
</dbReference>
<gene>
    <name evidence="2" type="ORF">T4A_6771</name>
    <name evidence="3" type="ORF">T4B_14738</name>
    <name evidence="4" type="ORF">T4C_5090</name>
</gene>
<feature type="compositionally biased region" description="Basic residues" evidence="1">
    <location>
        <begin position="100"/>
        <end position="116"/>
    </location>
</feature>
<comment type="caution">
    <text evidence="3">The sequence shown here is derived from an EMBL/GenBank/DDBJ whole genome shotgun (WGS) entry which is preliminary data.</text>
</comment>
<sequence>MSPLGFITTAYVQASKYSYLKKIFLLDIIKEDYYFRLQTSLTVDRCIICNDCQSSNVHLQLSTNAQGGGSANFANHCPKLIFLRNDSNRIPPLPNPITKKCQKRNKRKHGKKDLTV</sequence>
<evidence type="ECO:0000313" key="3">
    <source>
        <dbReference type="EMBL" id="KRZ26165.1"/>
    </source>
</evidence>
<keyword evidence="6" id="KW-1185">Reference proteome</keyword>